<dbReference type="Proteomes" id="UP000821866">
    <property type="component" value="Unassembled WGS sequence"/>
</dbReference>
<accession>A0A9J6D2N4</accession>
<protein>
    <submittedName>
        <fullName evidence="1">Uncharacterized protein</fullName>
    </submittedName>
</protein>
<reference evidence="1" key="2">
    <citation type="submission" date="2021-09" db="EMBL/GenBank/DDBJ databases">
        <authorList>
            <person name="Jia N."/>
            <person name="Wang J."/>
            <person name="Shi W."/>
            <person name="Du L."/>
            <person name="Sun Y."/>
            <person name="Zhan W."/>
            <person name="Jiang J."/>
            <person name="Wang Q."/>
            <person name="Zhang B."/>
            <person name="Ji P."/>
            <person name="Sakyi L.B."/>
            <person name="Cui X."/>
            <person name="Yuan T."/>
            <person name="Jiang B."/>
            <person name="Yang W."/>
            <person name="Lam T.T.-Y."/>
            <person name="Chang Q."/>
            <person name="Ding S."/>
            <person name="Wang X."/>
            <person name="Zhu J."/>
            <person name="Ruan X."/>
            <person name="Zhao L."/>
            <person name="Wei J."/>
            <person name="Que T."/>
            <person name="Du C."/>
            <person name="Cheng J."/>
            <person name="Dai P."/>
            <person name="Han X."/>
            <person name="Huang E."/>
            <person name="Gao Y."/>
            <person name="Liu J."/>
            <person name="Shao H."/>
            <person name="Ye R."/>
            <person name="Li L."/>
            <person name="Wei W."/>
            <person name="Wang X."/>
            <person name="Wang C."/>
            <person name="Huo Q."/>
            <person name="Li W."/>
            <person name="Guo W."/>
            <person name="Chen H."/>
            <person name="Chen S."/>
            <person name="Zhou L."/>
            <person name="Zhou L."/>
            <person name="Ni X."/>
            <person name="Tian J."/>
            <person name="Zhou Y."/>
            <person name="Sheng Y."/>
            <person name="Liu T."/>
            <person name="Pan Y."/>
            <person name="Xia L."/>
            <person name="Li J."/>
            <person name="Zhao F."/>
            <person name="Cao W."/>
        </authorList>
    </citation>
    <scope>NUCLEOTIDE SEQUENCE</scope>
    <source>
        <strain evidence="1">Rmic-2018</strain>
        <tissue evidence="1">Larvae</tissue>
    </source>
</reference>
<dbReference type="AlphaFoldDB" id="A0A9J6D2N4"/>
<name>A0A9J6D2N4_RHIMP</name>
<evidence type="ECO:0000313" key="2">
    <source>
        <dbReference type="Proteomes" id="UP000821866"/>
    </source>
</evidence>
<sequence length="222" mass="24999">MTKNRGEQTLSQRAQVTGETCTMYMEEVLKLCKSVHPLMTDEDKVGNLLKGISEDIYHYLIGKDDLQSANGIIPQYRKFKAPKARRISAEFGRLPNITTVTSIDVVPPPSDLASTIRQIVREEIDHWSTAPPSIAHGHRSFTPCGLPPASIISTGFVDSRTLVQSRRHAYCISDPRNDSMQRSPADMAAWQDYPADHFQQRVGREPHVFFYCGVRGHIARFC</sequence>
<organism evidence="1 2">
    <name type="scientific">Rhipicephalus microplus</name>
    <name type="common">Cattle tick</name>
    <name type="synonym">Boophilus microplus</name>
    <dbReference type="NCBI Taxonomy" id="6941"/>
    <lineage>
        <taxon>Eukaryota</taxon>
        <taxon>Metazoa</taxon>
        <taxon>Ecdysozoa</taxon>
        <taxon>Arthropoda</taxon>
        <taxon>Chelicerata</taxon>
        <taxon>Arachnida</taxon>
        <taxon>Acari</taxon>
        <taxon>Parasitiformes</taxon>
        <taxon>Ixodida</taxon>
        <taxon>Ixodoidea</taxon>
        <taxon>Ixodidae</taxon>
        <taxon>Rhipicephalinae</taxon>
        <taxon>Rhipicephalus</taxon>
        <taxon>Boophilus</taxon>
    </lineage>
</organism>
<comment type="caution">
    <text evidence="1">The sequence shown here is derived from an EMBL/GenBank/DDBJ whole genome shotgun (WGS) entry which is preliminary data.</text>
</comment>
<proteinExistence type="predicted"/>
<evidence type="ECO:0000313" key="1">
    <source>
        <dbReference type="EMBL" id="KAH7987791.1"/>
    </source>
</evidence>
<keyword evidence="2" id="KW-1185">Reference proteome</keyword>
<reference evidence="1" key="1">
    <citation type="journal article" date="2020" name="Cell">
        <title>Large-Scale Comparative Analyses of Tick Genomes Elucidate Their Genetic Diversity and Vector Capacities.</title>
        <authorList>
            <consortium name="Tick Genome and Microbiome Consortium (TIGMIC)"/>
            <person name="Jia N."/>
            <person name="Wang J."/>
            <person name="Shi W."/>
            <person name="Du L."/>
            <person name="Sun Y."/>
            <person name="Zhan W."/>
            <person name="Jiang J.F."/>
            <person name="Wang Q."/>
            <person name="Zhang B."/>
            <person name="Ji P."/>
            <person name="Bell-Sakyi L."/>
            <person name="Cui X.M."/>
            <person name="Yuan T.T."/>
            <person name="Jiang B.G."/>
            <person name="Yang W.F."/>
            <person name="Lam T.T."/>
            <person name="Chang Q.C."/>
            <person name="Ding S.J."/>
            <person name="Wang X.J."/>
            <person name="Zhu J.G."/>
            <person name="Ruan X.D."/>
            <person name="Zhao L."/>
            <person name="Wei J.T."/>
            <person name="Ye R.Z."/>
            <person name="Que T.C."/>
            <person name="Du C.H."/>
            <person name="Zhou Y.H."/>
            <person name="Cheng J.X."/>
            <person name="Dai P.F."/>
            <person name="Guo W.B."/>
            <person name="Han X.H."/>
            <person name="Huang E.J."/>
            <person name="Li L.F."/>
            <person name="Wei W."/>
            <person name="Gao Y.C."/>
            <person name="Liu J.Z."/>
            <person name="Shao H.Z."/>
            <person name="Wang X."/>
            <person name="Wang C.C."/>
            <person name="Yang T.C."/>
            <person name="Huo Q.B."/>
            <person name="Li W."/>
            <person name="Chen H.Y."/>
            <person name="Chen S.E."/>
            <person name="Zhou L.G."/>
            <person name="Ni X.B."/>
            <person name="Tian J.H."/>
            <person name="Sheng Y."/>
            <person name="Liu T."/>
            <person name="Pan Y.S."/>
            <person name="Xia L.Y."/>
            <person name="Li J."/>
            <person name="Zhao F."/>
            <person name="Cao W.C."/>
        </authorList>
    </citation>
    <scope>NUCLEOTIDE SEQUENCE</scope>
    <source>
        <strain evidence="1">Rmic-2018</strain>
    </source>
</reference>
<gene>
    <name evidence="1" type="ORF">HPB51_026537</name>
</gene>
<dbReference type="EMBL" id="JABSTU010000691">
    <property type="protein sequence ID" value="KAH7987791.1"/>
    <property type="molecule type" value="Genomic_DNA"/>
</dbReference>